<dbReference type="Pfam" id="PF02852">
    <property type="entry name" value="Pyr_redox_dim"/>
    <property type="match status" value="1"/>
</dbReference>
<comment type="cofactor">
    <cofactor evidence="1">
        <name>FAD</name>
        <dbReference type="ChEBI" id="CHEBI:57692"/>
    </cofactor>
</comment>
<dbReference type="AlphaFoldDB" id="A0A5K8AAM0"/>
<keyword evidence="10" id="KW-1185">Reference proteome</keyword>
<evidence type="ECO:0000259" key="8">
    <source>
        <dbReference type="Pfam" id="PF07992"/>
    </source>
</evidence>
<dbReference type="InterPro" id="IPR004099">
    <property type="entry name" value="Pyr_nucl-diS_OxRdtase_dimer"/>
</dbReference>
<dbReference type="InterPro" id="IPR016156">
    <property type="entry name" value="FAD/NAD-linked_Rdtase_dimer_sf"/>
</dbReference>
<comment type="similarity">
    <text evidence="2">Belongs to the class-III pyridine nucleotide-disulfide oxidoreductase family.</text>
</comment>
<dbReference type="InterPro" id="IPR023753">
    <property type="entry name" value="FAD/NAD-binding_dom"/>
</dbReference>
<accession>A0A5K8AAM0</accession>
<dbReference type="Gene3D" id="3.50.50.60">
    <property type="entry name" value="FAD/NAD(P)-binding domain"/>
    <property type="match status" value="2"/>
</dbReference>
<dbReference type="GO" id="GO:0016491">
    <property type="term" value="F:oxidoreductase activity"/>
    <property type="evidence" value="ECO:0007669"/>
    <property type="project" value="UniProtKB-KW"/>
</dbReference>
<evidence type="ECO:0000256" key="1">
    <source>
        <dbReference type="ARBA" id="ARBA00001974"/>
    </source>
</evidence>
<reference evidence="9 10" key="1">
    <citation type="submission" date="2019-11" db="EMBL/GenBank/DDBJ databases">
        <title>Comparative genomics of hydrocarbon-degrading Desulfosarcina strains.</title>
        <authorList>
            <person name="Watanabe M."/>
            <person name="Kojima H."/>
            <person name="Fukui M."/>
        </authorList>
    </citation>
    <scope>NUCLEOTIDE SEQUENCE [LARGE SCALE GENOMIC DNA]</scope>
    <source>
        <strain evidence="10">oXyS1</strain>
    </source>
</reference>
<dbReference type="SUPFAM" id="SSF55424">
    <property type="entry name" value="FAD/NAD-linked reductases, dimerisation (C-terminal) domain"/>
    <property type="match status" value="1"/>
</dbReference>
<evidence type="ECO:0000313" key="10">
    <source>
        <dbReference type="Proteomes" id="UP000422108"/>
    </source>
</evidence>
<dbReference type="EMBL" id="AP021879">
    <property type="protein sequence ID" value="BBO89763.1"/>
    <property type="molecule type" value="Genomic_DNA"/>
</dbReference>
<organism evidence="9 10">
    <name type="scientific">Desulfosarcina ovata subsp. ovata</name>
    <dbReference type="NCBI Taxonomy" id="2752305"/>
    <lineage>
        <taxon>Bacteria</taxon>
        <taxon>Pseudomonadati</taxon>
        <taxon>Thermodesulfobacteriota</taxon>
        <taxon>Desulfobacteria</taxon>
        <taxon>Desulfobacterales</taxon>
        <taxon>Desulfosarcinaceae</taxon>
        <taxon>Desulfosarcina</taxon>
    </lineage>
</organism>
<keyword evidence="3" id="KW-0285">Flavoprotein</keyword>
<sequence>MSAASRAKRTMPDMEVIVLEKTGDVSYSACGMPYNIADAGREMDDLVVRQADVFRQKQGIDLLTGHGVESIDPGNRAVSGTIRHSQEPFRFFYDRLLIATGGRPRVPDLPGFDLPGVLALKSLEDGKAIKAHIRDHGVQKAVIIGMGYVGLEMAEALRERGIAVEMIKPGADLLPWMPRELAQVVTAELAANGVDLHAGQTISGIEQDGKQLRVIGADCSLNADMVLVAIGISPNSELAADAGIPTGPGNAITVNRQMQTSDETIYAAGDCADAIHVVTGKKVWIPLALRANRAGWAVADHVCGKAVRVDGVAGTAVFKAFNLEVARTGLTAAEAQQSGFDPAVVTIKSRSRAHAHPGSKTIWVHLIGDRQTGRLLGAQMVGPEGAAHRINAAAVALHAGMSVATFAQTDLAYAPPFGPVWDPLLTAANQLLKKM</sequence>
<keyword evidence="4" id="KW-0274">FAD</keyword>
<dbReference type="PANTHER" id="PTHR43429:SF1">
    <property type="entry name" value="NAD(P)H SULFUR OXIDOREDUCTASE (COA-DEPENDENT)"/>
    <property type="match status" value="1"/>
</dbReference>
<dbReference type="InterPro" id="IPR036188">
    <property type="entry name" value="FAD/NAD-bd_sf"/>
</dbReference>
<proteinExistence type="inferred from homology"/>
<feature type="domain" description="FAD/NAD(P)-binding" evidence="8">
    <location>
        <begin position="1"/>
        <end position="291"/>
    </location>
</feature>
<name>A0A5K8AAM0_9BACT</name>
<keyword evidence="6" id="KW-0676">Redox-active center</keyword>
<evidence type="ECO:0000256" key="4">
    <source>
        <dbReference type="ARBA" id="ARBA00022827"/>
    </source>
</evidence>
<gene>
    <name evidence="9" type="ORF">DSCOOX_29430</name>
</gene>
<evidence type="ECO:0000259" key="7">
    <source>
        <dbReference type="Pfam" id="PF02852"/>
    </source>
</evidence>
<evidence type="ECO:0000313" key="9">
    <source>
        <dbReference type="EMBL" id="BBO89763.1"/>
    </source>
</evidence>
<dbReference type="SUPFAM" id="SSF51905">
    <property type="entry name" value="FAD/NAD(P)-binding domain"/>
    <property type="match status" value="1"/>
</dbReference>
<dbReference type="PANTHER" id="PTHR43429">
    <property type="entry name" value="PYRIDINE NUCLEOTIDE-DISULFIDE OXIDOREDUCTASE DOMAIN-CONTAINING"/>
    <property type="match status" value="1"/>
</dbReference>
<dbReference type="Proteomes" id="UP000422108">
    <property type="component" value="Chromosome"/>
</dbReference>
<evidence type="ECO:0000256" key="5">
    <source>
        <dbReference type="ARBA" id="ARBA00023002"/>
    </source>
</evidence>
<dbReference type="Pfam" id="PF07992">
    <property type="entry name" value="Pyr_redox_2"/>
    <property type="match status" value="1"/>
</dbReference>
<keyword evidence="5" id="KW-0560">Oxidoreductase</keyword>
<protein>
    <submittedName>
        <fullName evidence="9">NADH oxidase</fullName>
    </submittedName>
</protein>
<dbReference type="PRINTS" id="PR00368">
    <property type="entry name" value="FADPNR"/>
</dbReference>
<evidence type="ECO:0000256" key="3">
    <source>
        <dbReference type="ARBA" id="ARBA00022630"/>
    </source>
</evidence>
<dbReference type="InterPro" id="IPR050260">
    <property type="entry name" value="FAD-bd_OxRdtase"/>
</dbReference>
<feature type="domain" description="Pyridine nucleotide-disulphide oxidoreductase dimerisation" evidence="7">
    <location>
        <begin position="319"/>
        <end position="418"/>
    </location>
</feature>
<evidence type="ECO:0000256" key="2">
    <source>
        <dbReference type="ARBA" id="ARBA00009130"/>
    </source>
</evidence>
<evidence type="ECO:0000256" key="6">
    <source>
        <dbReference type="ARBA" id="ARBA00023284"/>
    </source>
</evidence>
<dbReference type="PRINTS" id="PR00411">
    <property type="entry name" value="PNDRDTASEI"/>
</dbReference>